<dbReference type="EMBL" id="JBBUKT010000005">
    <property type="protein sequence ID" value="MEK7951638.1"/>
    <property type="molecule type" value="Genomic_DNA"/>
</dbReference>
<evidence type="ECO:0000313" key="4">
    <source>
        <dbReference type="Proteomes" id="UP001371305"/>
    </source>
</evidence>
<keyword evidence="4" id="KW-1185">Reference proteome</keyword>
<organism evidence="3 4">
    <name type="scientific">Luteolibacter soli</name>
    <dbReference type="NCBI Taxonomy" id="3135280"/>
    <lineage>
        <taxon>Bacteria</taxon>
        <taxon>Pseudomonadati</taxon>
        <taxon>Verrucomicrobiota</taxon>
        <taxon>Verrucomicrobiia</taxon>
        <taxon>Verrucomicrobiales</taxon>
        <taxon>Verrucomicrobiaceae</taxon>
        <taxon>Luteolibacter</taxon>
    </lineage>
</organism>
<dbReference type="InterPro" id="IPR006026">
    <property type="entry name" value="Peptidase_Metallo"/>
</dbReference>
<evidence type="ECO:0000259" key="2">
    <source>
        <dbReference type="SMART" id="SM00235"/>
    </source>
</evidence>
<feature type="chain" id="PRO_5046276810" evidence="1">
    <location>
        <begin position="21"/>
        <end position="274"/>
    </location>
</feature>
<gene>
    <name evidence="3" type="ORF">WKV53_14065</name>
</gene>
<feature type="signal peptide" evidence="1">
    <location>
        <begin position="1"/>
        <end position="20"/>
    </location>
</feature>
<reference evidence="3 4" key="1">
    <citation type="submission" date="2024-04" db="EMBL/GenBank/DDBJ databases">
        <title>Luteolibacter sp. isolated from soil.</title>
        <authorList>
            <person name="An J."/>
        </authorList>
    </citation>
    <scope>NUCLEOTIDE SEQUENCE [LARGE SCALE GENOMIC DNA]</scope>
    <source>
        <strain evidence="3 4">Y139</strain>
    </source>
</reference>
<sequence length="274" mass="30036">MKSSTLAASLLLFGTLFFTASCTKPNSIDSATATAAAAAGPVTGKQPAASILDIPCIAPEGTSDSKAFGDPRFFWKNKHSFTVSFLNGPPAVHQMVMSQVRDWTRTCNVTFTQVSADTDADFHVGFDPDGGHWSYIGTSCDAYGKKAPTMNLAINQYSPEDDVRRVVLHEFGHALGLKHEHQHPKSPIVWNEAAVIRYYSGPPNGWDIAKIRTNVLNKYTGPMTGTPNADLHSIMHYPVPKQLTRNNVSVGWNRRISTIDTQFMVQKYGSPAHR</sequence>
<dbReference type="InterPro" id="IPR001506">
    <property type="entry name" value="Peptidase_M12A"/>
</dbReference>
<evidence type="ECO:0000256" key="1">
    <source>
        <dbReference type="SAM" id="SignalP"/>
    </source>
</evidence>
<dbReference type="Pfam" id="PF01400">
    <property type="entry name" value="Astacin"/>
    <property type="match status" value="1"/>
</dbReference>
<dbReference type="RefSeq" id="WP_341405285.1">
    <property type="nucleotide sequence ID" value="NZ_JBBUKT010000005.1"/>
</dbReference>
<keyword evidence="1" id="KW-0732">Signal</keyword>
<proteinExistence type="predicted"/>
<dbReference type="InterPro" id="IPR024079">
    <property type="entry name" value="MetalloPept_cat_dom_sf"/>
</dbReference>
<dbReference type="SUPFAM" id="SSF55486">
    <property type="entry name" value="Metalloproteases ('zincins'), catalytic domain"/>
    <property type="match status" value="1"/>
</dbReference>
<protein>
    <submittedName>
        <fullName evidence="3">M12 family metallopeptidase</fullName>
    </submittedName>
</protein>
<evidence type="ECO:0000313" key="3">
    <source>
        <dbReference type="EMBL" id="MEK7951638.1"/>
    </source>
</evidence>
<dbReference type="PROSITE" id="PS51257">
    <property type="entry name" value="PROKAR_LIPOPROTEIN"/>
    <property type="match status" value="1"/>
</dbReference>
<comment type="caution">
    <text evidence="3">The sequence shown here is derived from an EMBL/GenBank/DDBJ whole genome shotgun (WGS) entry which is preliminary data.</text>
</comment>
<feature type="domain" description="Peptidase metallopeptidase" evidence="2">
    <location>
        <begin position="71"/>
        <end position="201"/>
    </location>
</feature>
<accession>A0ABU9AVN5</accession>
<dbReference type="SMART" id="SM00235">
    <property type="entry name" value="ZnMc"/>
    <property type="match status" value="1"/>
</dbReference>
<dbReference type="Gene3D" id="3.40.390.10">
    <property type="entry name" value="Collagenase (Catalytic Domain)"/>
    <property type="match status" value="1"/>
</dbReference>
<dbReference type="Proteomes" id="UP001371305">
    <property type="component" value="Unassembled WGS sequence"/>
</dbReference>
<name>A0ABU9AVN5_9BACT</name>